<accession>A0A2U3AG59</accession>
<dbReference type="Proteomes" id="UP000294641">
    <property type="component" value="Unassembled WGS sequence"/>
</dbReference>
<comment type="caution">
    <text evidence="1">The sequence shown here is derived from an EMBL/GenBank/DDBJ whole genome shotgun (WGS) entry which is preliminary data.</text>
</comment>
<dbReference type="Proteomes" id="UP000254330">
    <property type="component" value="Unassembled WGS sequence"/>
</dbReference>
<keyword evidence="4" id="KW-1185">Reference proteome</keyword>
<dbReference type="EMBL" id="SNZG01000030">
    <property type="protein sequence ID" value="TDR35562.1"/>
    <property type="molecule type" value="Genomic_DNA"/>
</dbReference>
<evidence type="ECO:0000313" key="3">
    <source>
        <dbReference type="Proteomes" id="UP000254330"/>
    </source>
</evidence>
<name>A0A2U3AG59_9BACL</name>
<sequence>MASSSRCFLLIGIESPSANSNSNLYWIANSKIPTEEQMSRLINMETTASDQIDTSQIDYSKVGEYPIFIHRANNVVEELTFSIRQHSPIESTIPETIQVEANQ</sequence>
<dbReference type="RefSeq" id="WP_109348768.1">
    <property type="nucleotide sequence ID" value="NZ_LR134474.1"/>
</dbReference>
<proteinExistence type="predicted"/>
<dbReference type="AlphaFoldDB" id="A0A2U3AG59"/>
<dbReference type="EMBL" id="UGNP01000001">
    <property type="protein sequence ID" value="STX09176.1"/>
    <property type="molecule type" value="Genomic_DNA"/>
</dbReference>
<gene>
    <name evidence="2" type="ORF">DFR61_13057</name>
    <name evidence="1" type="ORF">NCTC10597_00846</name>
</gene>
<evidence type="ECO:0000313" key="1">
    <source>
        <dbReference type="EMBL" id="STX09176.1"/>
    </source>
</evidence>
<evidence type="ECO:0000313" key="2">
    <source>
        <dbReference type="EMBL" id="TDR35562.1"/>
    </source>
</evidence>
<evidence type="ECO:0000313" key="4">
    <source>
        <dbReference type="Proteomes" id="UP000294641"/>
    </source>
</evidence>
<reference evidence="1 3" key="1">
    <citation type="submission" date="2018-06" db="EMBL/GenBank/DDBJ databases">
        <authorList>
            <consortium name="Pathogen Informatics"/>
            <person name="Doyle S."/>
        </authorList>
    </citation>
    <scope>NUCLEOTIDE SEQUENCE [LARGE SCALE GENOMIC DNA]</scope>
    <source>
        <strain evidence="1 3">NCTC10597</strain>
    </source>
</reference>
<reference evidence="2 4" key="2">
    <citation type="submission" date="2019-03" db="EMBL/GenBank/DDBJ databases">
        <title>Genomic Encyclopedia of Type Strains, Phase IV (KMG-IV): sequencing the most valuable type-strain genomes for metagenomic binning, comparative biology and taxonomic classification.</title>
        <authorList>
            <person name="Goeker M."/>
        </authorList>
    </citation>
    <scope>NUCLEOTIDE SEQUENCE [LARGE SCALE GENOMIC DNA]</scope>
    <source>
        <strain evidence="2 4">DSM 20580</strain>
    </source>
</reference>
<organism evidence="1 3">
    <name type="scientific">Kurthia zopfii</name>
    <dbReference type="NCBI Taxonomy" id="1650"/>
    <lineage>
        <taxon>Bacteria</taxon>
        <taxon>Bacillati</taxon>
        <taxon>Bacillota</taxon>
        <taxon>Bacilli</taxon>
        <taxon>Bacillales</taxon>
        <taxon>Caryophanaceae</taxon>
        <taxon>Kurthia</taxon>
    </lineage>
</organism>
<protein>
    <submittedName>
        <fullName evidence="1">Uncharacterized protein</fullName>
    </submittedName>
</protein>